<reference evidence="1 2" key="1">
    <citation type="submission" date="2023-01" db="EMBL/GenBank/DDBJ databases">
        <authorList>
            <person name="Kreplak J."/>
        </authorList>
    </citation>
    <scope>NUCLEOTIDE SEQUENCE [LARGE SCALE GENOMIC DNA]</scope>
</reference>
<sequence length="175" mass="18756">MILMGIIAMPRQSAAVYSISTEEGSSWVSKIQSNLQVLPRLARISLSTANHLVSGLIISSIFRIRTGSLDFRCFFAVFEVRFSATTPRDSSSQLLTISSFSSMNVPVLLSPFLLGCPTLHNSNIIISLITPRTTILTRSASSKKKSSVSASRFSSQACCAALQADASFSSSPSPS</sequence>
<gene>
    <name evidence="1" type="ORF">VFH_I032760</name>
</gene>
<dbReference type="Proteomes" id="UP001157006">
    <property type="component" value="Chromosome 1S"/>
</dbReference>
<dbReference type="AlphaFoldDB" id="A0AAV0Z685"/>
<accession>A0AAV0Z685</accession>
<name>A0AAV0Z685_VICFA</name>
<protein>
    <submittedName>
        <fullName evidence="1">Uncharacterized protein</fullName>
    </submittedName>
</protein>
<dbReference type="EMBL" id="OX451735">
    <property type="protein sequence ID" value="CAI8592299.1"/>
    <property type="molecule type" value="Genomic_DNA"/>
</dbReference>
<keyword evidence="2" id="KW-1185">Reference proteome</keyword>
<organism evidence="1 2">
    <name type="scientific">Vicia faba</name>
    <name type="common">Broad bean</name>
    <name type="synonym">Faba vulgaris</name>
    <dbReference type="NCBI Taxonomy" id="3906"/>
    <lineage>
        <taxon>Eukaryota</taxon>
        <taxon>Viridiplantae</taxon>
        <taxon>Streptophyta</taxon>
        <taxon>Embryophyta</taxon>
        <taxon>Tracheophyta</taxon>
        <taxon>Spermatophyta</taxon>
        <taxon>Magnoliopsida</taxon>
        <taxon>eudicotyledons</taxon>
        <taxon>Gunneridae</taxon>
        <taxon>Pentapetalae</taxon>
        <taxon>rosids</taxon>
        <taxon>fabids</taxon>
        <taxon>Fabales</taxon>
        <taxon>Fabaceae</taxon>
        <taxon>Papilionoideae</taxon>
        <taxon>50 kb inversion clade</taxon>
        <taxon>NPAAA clade</taxon>
        <taxon>Hologalegina</taxon>
        <taxon>IRL clade</taxon>
        <taxon>Fabeae</taxon>
        <taxon>Vicia</taxon>
    </lineage>
</organism>
<proteinExistence type="predicted"/>
<evidence type="ECO:0000313" key="1">
    <source>
        <dbReference type="EMBL" id="CAI8592299.1"/>
    </source>
</evidence>
<evidence type="ECO:0000313" key="2">
    <source>
        <dbReference type="Proteomes" id="UP001157006"/>
    </source>
</evidence>